<name>A0A1H4CDX2_9BACI</name>
<dbReference type="Pfam" id="PF01425">
    <property type="entry name" value="Amidase"/>
    <property type="match status" value="1"/>
</dbReference>
<dbReference type="Proteomes" id="UP000198584">
    <property type="component" value="Unassembled WGS sequence"/>
</dbReference>
<dbReference type="InterPro" id="IPR023631">
    <property type="entry name" value="Amidase_dom"/>
</dbReference>
<dbReference type="InterPro" id="IPR036928">
    <property type="entry name" value="AS_sf"/>
</dbReference>
<dbReference type="STRING" id="571932.SAMN05421743_10611"/>
<dbReference type="PANTHER" id="PTHR42678:SF34">
    <property type="entry name" value="OS04G0183300 PROTEIN"/>
    <property type="match status" value="1"/>
</dbReference>
<reference evidence="2 3" key="1">
    <citation type="submission" date="2016-10" db="EMBL/GenBank/DDBJ databases">
        <authorList>
            <person name="de Groot N.N."/>
        </authorList>
    </citation>
    <scope>NUCLEOTIDE SEQUENCE [LARGE SCALE GENOMIC DNA]</scope>
    <source>
        <strain evidence="2 3">CCM7597</strain>
    </source>
</reference>
<dbReference type="PANTHER" id="PTHR42678">
    <property type="entry name" value="AMIDASE"/>
    <property type="match status" value="1"/>
</dbReference>
<evidence type="ECO:0000313" key="3">
    <source>
        <dbReference type="Proteomes" id="UP000198584"/>
    </source>
</evidence>
<evidence type="ECO:0000259" key="1">
    <source>
        <dbReference type="Pfam" id="PF01425"/>
    </source>
</evidence>
<keyword evidence="3" id="KW-1185">Reference proteome</keyword>
<accession>A0A1H4CDX2</accession>
<evidence type="ECO:0000313" key="2">
    <source>
        <dbReference type="EMBL" id="SEA58262.1"/>
    </source>
</evidence>
<gene>
    <name evidence="2" type="ORF">SAMN05421743_10611</name>
</gene>
<dbReference type="Gene3D" id="3.90.1300.10">
    <property type="entry name" value="Amidase signature (AS) domain"/>
    <property type="match status" value="1"/>
</dbReference>
<dbReference type="AlphaFoldDB" id="A0A1H4CDX2"/>
<protein>
    <submittedName>
        <fullName evidence="2">Amidase</fullName>
    </submittedName>
</protein>
<dbReference type="SUPFAM" id="SSF75304">
    <property type="entry name" value="Amidase signature (AS) enzymes"/>
    <property type="match status" value="1"/>
</dbReference>
<dbReference type="NCBIfam" id="NF005300">
    <property type="entry name" value="PRK06828.1"/>
    <property type="match status" value="1"/>
</dbReference>
<sequence>MEAFFESISEMQQAMTNGQTSSKDIVITLLERISRYDQSGIHINSILKINPEALPIAEALDTERDQQGTRGPLHGIPIIIKDNIDTNDKMHTSAGSVALKDHYASQEAFVVKQFRQAGAIILGKANLTEWANFMTEGMPNGYSSRGGQVLNPYGPGAFDVGGSSSGSAAAVASQFAAGGIGTETSGSILSPASSNAVVGLKPTVGLISRTGIIPIAHSQDTAGPITRTVHDAALLLEVLTGIDESDPATKIAETKLPQDYTSSLHSNALEDARIGIDRSYLESLSEEENKVIDQAMQDIIQQGGEIIDVNIREKTRDSSVLFHEFKNGLNAYLADCSSHLPVHSLQELIEFNNSHADLTLKYGQTLLTASEEKSGHLTELEYIRDRLDDIKYSQEEGIDRVVKEHNLDALLFANNLGAGIAAMAGYPSITVPAGFTAPEGKPVGLTLTSTAFQESKLLSLAYAYEQARGTTIHPPRLSGYVE</sequence>
<feature type="domain" description="Amidase" evidence="1">
    <location>
        <begin position="25"/>
        <end position="458"/>
    </location>
</feature>
<dbReference type="EMBL" id="FNQR01000006">
    <property type="protein sequence ID" value="SEA58262.1"/>
    <property type="molecule type" value="Genomic_DNA"/>
</dbReference>
<organism evidence="2 3">
    <name type="scientific">Thalassobacillus cyri</name>
    <dbReference type="NCBI Taxonomy" id="571932"/>
    <lineage>
        <taxon>Bacteria</taxon>
        <taxon>Bacillati</taxon>
        <taxon>Bacillota</taxon>
        <taxon>Bacilli</taxon>
        <taxon>Bacillales</taxon>
        <taxon>Bacillaceae</taxon>
        <taxon>Thalassobacillus</taxon>
    </lineage>
</organism>
<proteinExistence type="predicted"/>